<evidence type="ECO:0000313" key="5">
    <source>
        <dbReference type="EMBL" id="KII60873.1"/>
    </source>
</evidence>
<evidence type="ECO:0000256" key="1">
    <source>
        <dbReference type="ARBA" id="ARBA00004123"/>
    </source>
</evidence>
<comment type="caution">
    <text evidence="5">The sequence shown here is derived from an EMBL/GenBank/DDBJ whole genome shotgun (WGS) entry which is preliminary data.</text>
</comment>
<organism evidence="5 6">
    <name type="scientific">Thelohanellus kitauei</name>
    <name type="common">Myxosporean</name>
    <dbReference type="NCBI Taxonomy" id="669202"/>
    <lineage>
        <taxon>Eukaryota</taxon>
        <taxon>Metazoa</taxon>
        <taxon>Cnidaria</taxon>
        <taxon>Myxozoa</taxon>
        <taxon>Myxosporea</taxon>
        <taxon>Bivalvulida</taxon>
        <taxon>Platysporina</taxon>
        <taxon>Myxobolidae</taxon>
        <taxon>Thelohanellus</taxon>
    </lineage>
</organism>
<name>A0A0C2I6P9_THEKT</name>
<dbReference type="OrthoDB" id="10250504at2759"/>
<proteinExistence type="predicted"/>
<accession>A0A0C2I6P9</accession>
<protein>
    <submittedName>
        <fullName evidence="5">DNA-directed RNA polymerase I subunit RPA43</fullName>
    </submittedName>
</protein>
<dbReference type="Proteomes" id="UP000031668">
    <property type="component" value="Unassembled WGS sequence"/>
</dbReference>
<dbReference type="Gene3D" id="3.30.1490.120">
    <property type="entry name" value="RNA polymerase Rpb7-like, N-terminal domain"/>
    <property type="match status" value="1"/>
</dbReference>
<dbReference type="AlphaFoldDB" id="A0A0C2I6P9"/>
<comment type="subcellular location">
    <subcellularLocation>
        <location evidence="1">Nucleus</location>
    </subcellularLocation>
</comment>
<evidence type="ECO:0000256" key="4">
    <source>
        <dbReference type="ARBA" id="ARBA00023242"/>
    </source>
</evidence>
<dbReference type="GO" id="GO:0006352">
    <property type="term" value="P:DNA-templated transcription initiation"/>
    <property type="evidence" value="ECO:0007669"/>
    <property type="project" value="InterPro"/>
</dbReference>
<dbReference type="InterPro" id="IPR036898">
    <property type="entry name" value="RNA_pol_Rpb7-like_N_sf"/>
</dbReference>
<evidence type="ECO:0000313" key="6">
    <source>
        <dbReference type="Proteomes" id="UP000031668"/>
    </source>
</evidence>
<sequence>MKVGRFKDYRIDELLPFDSYMSMVGTKYDCLQVHDFSSSVPLKPLFLDDVMGGIKEYFNSRLLIYDHSLDGQLMAYDTIRLMRPHGEIRYSDPRPYYSVNTRLIVMKPLVGMQLKGVVKMRSALHCCAIVYNCVQASIYLPKKYSNLDLNLIPLESTVIFDVTEIKITNCTLCLYGRLCKKSIRKILSTQVVGEDVNIYPPPKRSTSTMI</sequence>
<evidence type="ECO:0000256" key="2">
    <source>
        <dbReference type="ARBA" id="ARBA00022478"/>
    </source>
</evidence>
<dbReference type="EMBL" id="JWZT01005403">
    <property type="protein sequence ID" value="KII60873.1"/>
    <property type="molecule type" value="Genomic_DNA"/>
</dbReference>
<dbReference type="PANTHER" id="PTHR12709:SF5">
    <property type="entry name" value="DNA-DIRECTED RNA POLYMERASE I SUBUNIT RPA43"/>
    <property type="match status" value="1"/>
</dbReference>
<keyword evidence="3" id="KW-0804">Transcription</keyword>
<dbReference type="PANTHER" id="PTHR12709">
    <property type="entry name" value="DNA-DIRECTED RNA POLYMERASE II, III"/>
    <property type="match status" value="1"/>
</dbReference>
<keyword evidence="6" id="KW-1185">Reference proteome</keyword>
<keyword evidence="2 5" id="KW-0240">DNA-directed RNA polymerase</keyword>
<dbReference type="InterPro" id="IPR045113">
    <property type="entry name" value="Rpb7-like"/>
</dbReference>
<gene>
    <name evidence="5" type="ORF">RF11_04411</name>
</gene>
<keyword evidence="4" id="KW-0539">Nucleus</keyword>
<reference evidence="5 6" key="1">
    <citation type="journal article" date="2014" name="Genome Biol. Evol.">
        <title>The genome of the myxosporean Thelohanellus kitauei shows adaptations to nutrient acquisition within its fish host.</title>
        <authorList>
            <person name="Yang Y."/>
            <person name="Xiong J."/>
            <person name="Zhou Z."/>
            <person name="Huo F."/>
            <person name="Miao W."/>
            <person name="Ran C."/>
            <person name="Liu Y."/>
            <person name="Zhang J."/>
            <person name="Feng J."/>
            <person name="Wang M."/>
            <person name="Wang M."/>
            <person name="Wang L."/>
            <person name="Yao B."/>
        </authorList>
    </citation>
    <scope>NUCLEOTIDE SEQUENCE [LARGE SCALE GENOMIC DNA]</scope>
    <source>
        <strain evidence="5">Wuqing</strain>
    </source>
</reference>
<evidence type="ECO:0000256" key="3">
    <source>
        <dbReference type="ARBA" id="ARBA00023163"/>
    </source>
</evidence>
<dbReference type="GO" id="GO:0005736">
    <property type="term" value="C:RNA polymerase I complex"/>
    <property type="evidence" value="ECO:0007669"/>
    <property type="project" value="TreeGrafter"/>
</dbReference>
<dbReference type="GO" id="GO:0006362">
    <property type="term" value="P:transcription elongation by RNA polymerase I"/>
    <property type="evidence" value="ECO:0007669"/>
    <property type="project" value="TreeGrafter"/>
</dbReference>